<dbReference type="InterPro" id="IPR001544">
    <property type="entry name" value="Aminotrans_IV"/>
</dbReference>
<reference evidence="2 3" key="1">
    <citation type="journal article" date="2024" name="Nat. Commun.">
        <title>Phylogenomics reveals the evolutionary origins of lichenization in chlorophyte algae.</title>
        <authorList>
            <person name="Puginier C."/>
            <person name="Libourel C."/>
            <person name="Otte J."/>
            <person name="Skaloud P."/>
            <person name="Haon M."/>
            <person name="Grisel S."/>
            <person name="Petersen M."/>
            <person name="Berrin J.G."/>
            <person name="Delaux P.M."/>
            <person name="Dal Grande F."/>
            <person name="Keller J."/>
        </authorList>
    </citation>
    <scope>NUCLEOTIDE SEQUENCE [LARGE SCALE GENOMIC DNA]</scope>
    <source>
        <strain evidence="2 3">SAG 2523</strain>
    </source>
</reference>
<dbReference type="Gene3D" id="3.20.10.10">
    <property type="entry name" value="D-amino Acid Aminotransferase, subunit A, domain 2"/>
    <property type="match status" value="1"/>
</dbReference>
<comment type="caution">
    <text evidence="2">The sequence shown here is derived from an EMBL/GenBank/DDBJ whole genome shotgun (WGS) entry which is preliminary data.</text>
</comment>
<dbReference type="Proteomes" id="UP001485043">
    <property type="component" value="Unassembled WGS sequence"/>
</dbReference>
<dbReference type="PANTHER" id="PTHR47703">
    <property type="entry name" value="D-AMINOACID AMINOTRANSFERASE-LIKE PLP-DEPENDENT ENZYMES SUPERFAMILY PROTEIN"/>
    <property type="match status" value="1"/>
</dbReference>
<protein>
    <submittedName>
        <fullName evidence="2">Uncharacterized protein</fullName>
    </submittedName>
</protein>
<evidence type="ECO:0000313" key="3">
    <source>
        <dbReference type="Proteomes" id="UP001485043"/>
    </source>
</evidence>
<keyword evidence="3" id="KW-1185">Reference proteome</keyword>
<dbReference type="Pfam" id="PF01063">
    <property type="entry name" value="Aminotran_4"/>
    <property type="match status" value="1"/>
</dbReference>
<dbReference type="EMBL" id="JALJOV010001486">
    <property type="protein sequence ID" value="KAK9847197.1"/>
    <property type="molecule type" value="Genomic_DNA"/>
</dbReference>
<dbReference type="InterPro" id="IPR043132">
    <property type="entry name" value="BCAT-like_C"/>
</dbReference>
<dbReference type="AlphaFoldDB" id="A0AAW1SKI4"/>
<name>A0AAW1SKI4_9CHLO</name>
<evidence type="ECO:0000313" key="2">
    <source>
        <dbReference type="EMBL" id="KAK9847197.1"/>
    </source>
</evidence>
<dbReference type="SUPFAM" id="SSF56752">
    <property type="entry name" value="D-aminoacid aminotransferase-like PLP-dependent enzymes"/>
    <property type="match status" value="1"/>
</dbReference>
<feature type="region of interest" description="Disordered" evidence="1">
    <location>
        <begin position="72"/>
        <end position="102"/>
    </location>
</feature>
<dbReference type="PANTHER" id="PTHR47703:SF2">
    <property type="entry name" value="D-AMINOACID AMINOTRANSFERASE-LIKE PLP-DEPENDENT ENZYMES SUPERFAMILY PROTEIN"/>
    <property type="match status" value="1"/>
</dbReference>
<dbReference type="GO" id="GO:0003824">
    <property type="term" value="F:catalytic activity"/>
    <property type="evidence" value="ECO:0007669"/>
    <property type="project" value="InterPro"/>
</dbReference>
<feature type="compositionally biased region" description="Polar residues" evidence="1">
    <location>
        <begin position="73"/>
        <end position="84"/>
    </location>
</feature>
<sequence>MAVAGVLNKPTASGQQPCVSLEAIHSGQAYLSEFSPGQPLAVQEPIWWQQLRQLMDETIWLAAASLCSCSASPQSHESSQTNQLRADAAGQDMAQDTSSGIRNSVQGGSNVAVALPRQSGPTMLLSVMAHATPYNRSKLASSVEVAVVGPQRSLPAAKDSRWPLHRAHLQARLPKETTEGILASSDGCLLEGFITNLFIISGTEQHPVLETAAEEEGVLGGIMRARVLQTCSRLCIPVKLAAPHYSTRHLWKGAFLTNSLRGLQQIHCISSQGAHSPATGSWRLELPSTTCISNLLTRISTQSPARSAS</sequence>
<accession>A0AAW1SKI4</accession>
<evidence type="ECO:0000256" key="1">
    <source>
        <dbReference type="SAM" id="MobiDB-lite"/>
    </source>
</evidence>
<organism evidence="2 3">
    <name type="scientific">Apatococcus fuscideae</name>
    <dbReference type="NCBI Taxonomy" id="2026836"/>
    <lineage>
        <taxon>Eukaryota</taxon>
        <taxon>Viridiplantae</taxon>
        <taxon>Chlorophyta</taxon>
        <taxon>core chlorophytes</taxon>
        <taxon>Trebouxiophyceae</taxon>
        <taxon>Chlorellales</taxon>
        <taxon>Chlorellaceae</taxon>
        <taxon>Apatococcus</taxon>
    </lineage>
</organism>
<proteinExistence type="predicted"/>
<dbReference type="InterPro" id="IPR036038">
    <property type="entry name" value="Aminotransferase-like"/>
</dbReference>
<gene>
    <name evidence="2" type="ORF">WJX84_003050</name>
</gene>